<dbReference type="InterPro" id="IPR025889">
    <property type="entry name" value="GSP17M-like_dom"/>
</dbReference>
<accession>A0ABZ3EED9</accession>
<name>A0ABZ3EED9_9STAP</name>
<proteinExistence type="inferred from homology"/>
<protein>
    <submittedName>
        <fullName evidence="3">General stress protein</fullName>
    </submittedName>
</protein>
<dbReference type="Pfam" id="PF11181">
    <property type="entry name" value="YflT"/>
    <property type="match status" value="1"/>
</dbReference>
<feature type="domain" description="General stress protein 17M-like" evidence="2">
    <location>
        <begin position="5"/>
        <end position="95"/>
    </location>
</feature>
<comment type="similarity">
    <text evidence="1">Belongs to the UPF0355 family.</text>
</comment>
<keyword evidence="4" id="KW-1185">Reference proteome</keyword>
<evidence type="ECO:0000259" key="2">
    <source>
        <dbReference type="Pfam" id="PF11181"/>
    </source>
</evidence>
<gene>
    <name evidence="3" type="ORF">QQM35_03690</name>
</gene>
<dbReference type="EMBL" id="CP128355">
    <property type="protein sequence ID" value="XAF71227.1"/>
    <property type="molecule type" value="Genomic_DNA"/>
</dbReference>
<evidence type="ECO:0000313" key="3">
    <source>
        <dbReference type="EMBL" id="XAF71227.1"/>
    </source>
</evidence>
<dbReference type="RefSeq" id="WP_251521292.1">
    <property type="nucleotide sequence ID" value="NZ_CP128355.1"/>
</dbReference>
<evidence type="ECO:0000313" key="4">
    <source>
        <dbReference type="Proteomes" id="UP001436297"/>
    </source>
</evidence>
<sequence>MEDLTVVNSKKEVLSTLNEKLSQGYKESELSVLSKEKLHFDELHDSEVNLTATSGSFSDRIARILTGEDGEAMVLSYYDIPDDDKERYKQAILDGKYIVATKKDDTSHKEVEDYNAAYIHEKPKGHYASESKGPKS</sequence>
<organism evidence="3 4">
    <name type="scientific">Staphylococcus hsinchuensis</name>
    <dbReference type="NCBI Taxonomy" id="3051183"/>
    <lineage>
        <taxon>Bacteria</taxon>
        <taxon>Bacillati</taxon>
        <taxon>Bacillota</taxon>
        <taxon>Bacilli</taxon>
        <taxon>Bacillales</taxon>
        <taxon>Staphylococcaceae</taxon>
        <taxon>Staphylococcus</taxon>
    </lineage>
</organism>
<dbReference type="Proteomes" id="UP001436297">
    <property type="component" value="Chromosome"/>
</dbReference>
<reference evidence="3 4" key="1">
    <citation type="journal article" date="2024" name="Pathogens">
        <title>Staphylococcus hsinchuensis sp. nov., Isolated from Soymilk.</title>
        <authorList>
            <person name="Wang Y.T."/>
            <person name="Lin Y.C."/>
            <person name="Hsieh Y.H."/>
            <person name="Lin Y.T."/>
            <person name="Hamada M."/>
            <person name="Chen C.C."/>
            <person name="Liou J.S."/>
            <person name="Lee A.Y."/>
            <person name="Zhang W.L."/>
            <person name="Chen Y.T."/>
            <person name="Huang C.H."/>
        </authorList>
    </citation>
    <scope>NUCLEOTIDE SEQUENCE [LARGE SCALE GENOMIC DNA]</scope>
    <source>
        <strain evidence="3 4">H164</strain>
    </source>
</reference>
<evidence type="ECO:0000256" key="1">
    <source>
        <dbReference type="ARBA" id="ARBA00008128"/>
    </source>
</evidence>